<dbReference type="InterPro" id="IPR029141">
    <property type="entry name" value="FimA_N"/>
</dbReference>
<evidence type="ECO:0000259" key="5">
    <source>
        <dbReference type="Pfam" id="PF06321"/>
    </source>
</evidence>
<evidence type="ECO:0000313" key="6">
    <source>
        <dbReference type="EMBL" id="MBC5642304.1"/>
    </source>
</evidence>
<gene>
    <name evidence="6" type="ORF">H8S77_05330</name>
</gene>
<keyword evidence="3" id="KW-0732">Signal</keyword>
<reference evidence="6 7" key="1">
    <citation type="submission" date="2020-08" db="EMBL/GenBank/DDBJ databases">
        <title>Genome public.</title>
        <authorList>
            <person name="Liu C."/>
            <person name="Sun Q."/>
        </authorList>
    </citation>
    <scope>NUCLEOTIDE SEQUENCE [LARGE SCALE GENOMIC DNA]</scope>
    <source>
        <strain evidence="6 7">BX2</strain>
    </source>
</reference>
<evidence type="ECO:0000256" key="2">
    <source>
        <dbReference type="ARBA" id="ARBA00006011"/>
    </source>
</evidence>
<dbReference type="Pfam" id="PF06321">
    <property type="entry name" value="P_gingi_FimA"/>
    <property type="match status" value="1"/>
</dbReference>
<comment type="caution">
    <text evidence="6">The sequence shown here is derived from an EMBL/GenBank/DDBJ whole genome shotgun (WGS) entry which is preliminary data.</text>
</comment>
<dbReference type="PROSITE" id="PS51257">
    <property type="entry name" value="PROKAR_LIPOPROTEIN"/>
    <property type="match status" value="1"/>
</dbReference>
<evidence type="ECO:0000256" key="4">
    <source>
        <dbReference type="ARBA" id="ARBA00023263"/>
    </source>
</evidence>
<name>A0ABR7DZI6_9BACT</name>
<feature type="domain" description="Major fimbrial subunit protein N-terminal" evidence="5">
    <location>
        <begin position="46"/>
        <end position="173"/>
    </location>
</feature>
<sequence>MITGIKHILLGVFLLLGASCAREEQIPEPNIYLGKTLPLSIRLGSRAPGDDPDGSVTTMRAIVFNDKGQLVCNEVTPATLDGNVYTAQAKAVRGTNHFYIICNETEELAGKLAQVTRQPDIEQITFSAVGLTAPVPMYGKVTDAWVSSDSDGSNAQVTVNNVTTGVLPVSVNRMAARFSFTAIKNITGGEDFAVTELRIRVCRMPAYTTIAGNAAYTDDKWSDRVTMDKPCLLDNNGTYTVSDNSYTVPEGLDRVEFPNIYIPENLLESPVDRSRATYLKIEAKCRMKDGTDQIRNVVYTLNIGQAPPQNHNLKRNNHYNIYATITGLGAMGIYADIVPMDLYEIPVTWKPIEGLVIVSDKASDFDFDTGTSKNVNIWSDYKVYSGILKAYHENTGYEDLLFRYGSVVAVSNNAANLGQGFTAPSTPETLNDILWYPSSYGNPHNRINGWTDIPYLPAGDVPVDNSQVAQGLGDPCKLAGLSEIQIRDEGITDNQQWHMATPDEYALLVFQGNSTQDNSGYGSFHLLHIPNVNYRDESGRLTAGDGGQYWTTTDVSAFGFTHTPSASAAVVPADPGRGYTVRCVRNVIPTSEMSVSRHASVSYQGNTTTGVTFGILSNIPYWTATLIESGDDAGTATEPVDFSFAPGVTAVHATTGSYNQNIPVYVKRKESRTPRTFKVKVEGTGLDGNRLSKIVTVTQDGYNLWGNFTNLDKATIPQAGITYNDLQIKLSPDDIVFPEGMLWIQAYYNYDKIAESLEVFETETDKYTYGGFTLTVPANDYPDIRGLTFSIAFRLSGSATYTLYGNAYILQDKK</sequence>
<dbReference type="EMBL" id="JACOOI010000004">
    <property type="protein sequence ID" value="MBC5642304.1"/>
    <property type="molecule type" value="Genomic_DNA"/>
</dbReference>
<comment type="similarity">
    <text evidence="2">Belongs to the bacteroidetes fimbrillin superfamily. FimA/Mfa1 family.</text>
</comment>
<dbReference type="Proteomes" id="UP000644010">
    <property type="component" value="Unassembled WGS sequence"/>
</dbReference>
<protein>
    <submittedName>
        <fullName evidence="6">DUF4906 domain-containing protein</fullName>
    </submittedName>
</protein>
<evidence type="ECO:0000313" key="7">
    <source>
        <dbReference type="Proteomes" id="UP000644010"/>
    </source>
</evidence>
<evidence type="ECO:0000256" key="3">
    <source>
        <dbReference type="ARBA" id="ARBA00022729"/>
    </source>
</evidence>
<comment type="subcellular location">
    <subcellularLocation>
        <location evidence="1">Fimbrium</location>
    </subcellularLocation>
</comment>
<keyword evidence="7" id="KW-1185">Reference proteome</keyword>
<evidence type="ECO:0000256" key="1">
    <source>
        <dbReference type="ARBA" id="ARBA00004561"/>
    </source>
</evidence>
<proteinExistence type="inferred from homology"/>
<keyword evidence="4" id="KW-0281">Fimbrium</keyword>
<accession>A0ABR7DZI6</accession>
<organism evidence="6 7">
    <name type="scientific">Parabacteroides segnis</name>
    <dbReference type="NCBI Taxonomy" id="2763058"/>
    <lineage>
        <taxon>Bacteria</taxon>
        <taxon>Pseudomonadati</taxon>
        <taxon>Bacteroidota</taxon>
        <taxon>Bacteroidia</taxon>
        <taxon>Bacteroidales</taxon>
        <taxon>Tannerellaceae</taxon>
        <taxon>Parabacteroides</taxon>
    </lineage>
</organism>